<evidence type="ECO:0000259" key="4">
    <source>
        <dbReference type="PROSITE" id="PS50932"/>
    </source>
</evidence>
<keyword evidence="2" id="KW-0238">DNA-binding</keyword>
<dbReference type="CDD" id="cd06267">
    <property type="entry name" value="PBP1_LacI_sugar_binding-like"/>
    <property type="match status" value="1"/>
</dbReference>
<dbReference type="SUPFAM" id="SSF53822">
    <property type="entry name" value="Periplasmic binding protein-like I"/>
    <property type="match status" value="1"/>
</dbReference>
<dbReference type="InterPro" id="IPR028082">
    <property type="entry name" value="Peripla_BP_I"/>
</dbReference>
<dbReference type="SUPFAM" id="SSF47413">
    <property type="entry name" value="lambda repressor-like DNA-binding domains"/>
    <property type="match status" value="1"/>
</dbReference>
<dbReference type="AlphaFoldDB" id="A0A844FYU9"/>
<dbReference type="GO" id="GO:0003700">
    <property type="term" value="F:DNA-binding transcription factor activity"/>
    <property type="evidence" value="ECO:0007669"/>
    <property type="project" value="TreeGrafter"/>
</dbReference>
<accession>A0A844FYU9</accession>
<dbReference type="GO" id="GO:0000976">
    <property type="term" value="F:transcription cis-regulatory region binding"/>
    <property type="evidence" value="ECO:0007669"/>
    <property type="project" value="TreeGrafter"/>
</dbReference>
<reference evidence="5 6" key="1">
    <citation type="submission" date="2019-08" db="EMBL/GenBank/DDBJ databases">
        <title>In-depth cultivation of the pig gut microbiome towards novel bacterial diversity and tailored functional studies.</title>
        <authorList>
            <person name="Wylensek D."/>
            <person name="Hitch T.C.A."/>
            <person name="Clavel T."/>
        </authorList>
    </citation>
    <scope>NUCLEOTIDE SEQUENCE [LARGE SCALE GENOMIC DNA]</scope>
    <source>
        <strain evidence="5 6">BBE-744-WT-12</strain>
    </source>
</reference>
<sequence length="336" mass="37476">MKRPSIYTIAREAGVSTATVSKIVNNHGNISRETSARVLEIIKKHNYVPQQRKQTESAVGVITFHNNRRPLASPFTGRLLNGVCLQCFEEGKDMILIDGDRLATFSPEELYCYYASNSLAGLLICNKAADDPFCLRLRKSGIPFILLANAASGGEVNYVATRNYEAVSELIDYMICLGHRRIAYVGLLNQLLDSHRERLRAFRDMHRKHGIDLRSEFVLDLPDAENATVKNALLRLLARPEPPTALFVGTDECVKLYPLLAEMKIEVPETLSVAGFRMECDEAESGRDYSGIVQPTEQIGRRGVAALLDLAAGRCDHVFELLENAVNFGETVKRTY</sequence>
<keyword evidence="6" id="KW-1185">Reference proteome</keyword>
<name>A0A844FYU9_9BACT</name>
<keyword evidence="3" id="KW-0804">Transcription</keyword>
<dbReference type="Pfam" id="PF00356">
    <property type="entry name" value="LacI"/>
    <property type="match status" value="1"/>
</dbReference>
<dbReference type="Pfam" id="PF13377">
    <property type="entry name" value="Peripla_BP_3"/>
    <property type="match status" value="1"/>
</dbReference>
<gene>
    <name evidence="5" type="ORF">FYJ85_02440</name>
</gene>
<evidence type="ECO:0000256" key="2">
    <source>
        <dbReference type="ARBA" id="ARBA00023125"/>
    </source>
</evidence>
<dbReference type="SMART" id="SM00354">
    <property type="entry name" value="HTH_LACI"/>
    <property type="match status" value="1"/>
</dbReference>
<dbReference type="InterPro" id="IPR000843">
    <property type="entry name" value="HTH_LacI"/>
</dbReference>
<organism evidence="5 6">
    <name type="scientific">Victivallis lenta</name>
    <dbReference type="NCBI Taxonomy" id="2606640"/>
    <lineage>
        <taxon>Bacteria</taxon>
        <taxon>Pseudomonadati</taxon>
        <taxon>Lentisphaerota</taxon>
        <taxon>Lentisphaeria</taxon>
        <taxon>Victivallales</taxon>
        <taxon>Victivallaceae</taxon>
        <taxon>Victivallis</taxon>
    </lineage>
</organism>
<evidence type="ECO:0000256" key="1">
    <source>
        <dbReference type="ARBA" id="ARBA00023015"/>
    </source>
</evidence>
<comment type="caution">
    <text evidence="5">The sequence shown here is derived from an EMBL/GenBank/DDBJ whole genome shotgun (WGS) entry which is preliminary data.</text>
</comment>
<evidence type="ECO:0000313" key="5">
    <source>
        <dbReference type="EMBL" id="MST95902.1"/>
    </source>
</evidence>
<dbReference type="PANTHER" id="PTHR30146:SF109">
    <property type="entry name" value="HTH-TYPE TRANSCRIPTIONAL REGULATOR GALS"/>
    <property type="match status" value="1"/>
</dbReference>
<feature type="domain" description="HTH lacI-type" evidence="4">
    <location>
        <begin position="4"/>
        <end position="58"/>
    </location>
</feature>
<dbReference type="CDD" id="cd01392">
    <property type="entry name" value="HTH_LacI"/>
    <property type="match status" value="1"/>
</dbReference>
<dbReference type="PROSITE" id="PS50932">
    <property type="entry name" value="HTH_LACI_2"/>
    <property type="match status" value="1"/>
</dbReference>
<dbReference type="Proteomes" id="UP000435649">
    <property type="component" value="Unassembled WGS sequence"/>
</dbReference>
<dbReference type="Gene3D" id="1.10.260.40">
    <property type="entry name" value="lambda repressor-like DNA-binding domains"/>
    <property type="match status" value="1"/>
</dbReference>
<proteinExistence type="predicted"/>
<evidence type="ECO:0000313" key="6">
    <source>
        <dbReference type="Proteomes" id="UP000435649"/>
    </source>
</evidence>
<dbReference type="InterPro" id="IPR046335">
    <property type="entry name" value="LacI/GalR-like_sensor"/>
</dbReference>
<evidence type="ECO:0000256" key="3">
    <source>
        <dbReference type="ARBA" id="ARBA00023163"/>
    </source>
</evidence>
<dbReference type="RefSeq" id="WP_154416887.1">
    <property type="nucleotide sequence ID" value="NZ_VUNS01000002.1"/>
</dbReference>
<dbReference type="Gene3D" id="3.40.50.2300">
    <property type="match status" value="2"/>
</dbReference>
<dbReference type="InterPro" id="IPR010982">
    <property type="entry name" value="Lambda_DNA-bd_dom_sf"/>
</dbReference>
<keyword evidence="1" id="KW-0805">Transcription regulation</keyword>
<protein>
    <submittedName>
        <fullName evidence="5">LacI family transcriptional regulator</fullName>
    </submittedName>
</protein>
<dbReference type="PANTHER" id="PTHR30146">
    <property type="entry name" value="LACI-RELATED TRANSCRIPTIONAL REPRESSOR"/>
    <property type="match status" value="1"/>
</dbReference>
<dbReference type="EMBL" id="VUNS01000002">
    <property type="protein sequence ID" value="MST95902.1"/>
    <property type="molecule type" value="Genomic_DNA"/>
</dbReference>